<dbReference type="RefSeq" id="WP_070148402.1">
    <property type="nucleotide sequence ID" value="NZ_JABAEH010000137.1"/>
</dbReference>
<dbReference type="InterPro" id="IPR002525">
    <property type="entry name" value="Transp_IS110-like_N"/>
</dbReference>
<dbReference type="AlphaFoldDB" id="A0A1S2DJF4"/>
<dbReference type="Pfam" id="PF01548">
    <property type="entry name" value="DEDD_Tnp_IS110"/>
    <property type="match status" value="1"/>
</dbReference>
<evidence type="ECO:0000259" key="2">
    <source>
        <dbReference type="Pfam" id="PF02371"/>
    </source>
</evidence>
<proteinExistence type="predicted"/>
<accession>A0A1S2DJF4</accession>
<dbReference type="EMBL" id="WPHU01000040">
    <property type="protein sequence ID" value="MVA59643.1"/>
    <property type="molecule type" value="Genomic_DNA"/>
</dbReference>
<dbReference type="PANTHER" id="PTHR33055:SF13">
    <property type="entry name" value="TRANSPOSASE"/>
    <property type="match status" value="1"/>
</dbReference>
<dbReference type="GO" id="GO:0004803">
    <property type="term" value="F:transposase activity"/>
    <property type="evidence" value="ECO:0007669"/>
    <property type="project" value="InterPro"/>
</dbReference>
<dbReference type="Pfam" id="PF02371">
    <property type="entry name" value="Transposase_20"/>
    <property type="match status" value="1"/>
</dbReference>
<evidence type="ECO:0000259" key="1">
    <source>
        <dbReference type="Pfam" id="PF01548"/>
    </source>
</evidence>
<dbReference type="Proteomes" id="UP000440716">
    <property type="component" value="Unassembled WGS sequence"/>
</dbReference>
<dbReference type="GO" id="GO:0006313">
    <property type="term" value="P:DNA transposition"/>
    <property type="evidence" value="ECO:0007669"/>
    <property type="project" value="InterPro"/>
</dbReference>
<dbReference type="InterPro" id="IPR047650">
    <property type="entry name" value="Transpos_IS110"/>
</dbReference>
<feature type="domain" description="Transposase IS116/IS110/IS902 C-terminal" evidence="2">
    <location>
        <begin position="224"/>
        <end position="299"/>
    </location>
</feature>
<reference evidence="3 4" key="1">
    <citation type="submission" date="2019-12" db="EMBL/GenBank/DDBJ databases">
        <title>Whole-genome sequencing of Allorhizobium vitis.</title>
        <authorList>
            <person name="Gan H.M."/>
            <person name="Szegedi E."/>
            <person name="Burr T."/>
            <person name="Savka M.A."/>
        </authorList>
    </citation>
    <scope>NUCLEOTIDE SEQUENCE [LARGE SCALE GENOMIC DNA]</scope>
    <source>
        <strain evidence="3 4">CG415</strain>
    </source>
</reference>
<comment type="caution">
    <text evidence="3">The sequence shown here is derived from an EMBL/GenBank/DDBJ whole genome shotgun (WGS) entry which is preliminary data.</text>
</comment>
<name>A0A1S2DJF4_AGRVI</name>
<dbReference type="InterPro" id="IPR003346">
    <property type="entry name" value="Transposase_20"/>
</dbReference>
<dbReference type="NCBIfam" id="NF033542">
    <property type="entry name" value="transpos_IS110"/>
    <property type="match status" value="1"/>
</dbReference>
<dbReference type="PANTHER" id="PTHR33055">
    <property type="entry name" value="TRANSPOSASE FOR INSERTION SEQUENCE ELEMENT IS1111A"/>
    <property type="match status" value="1"/>
</dbReference>
<feature type="domain" description="Transposase IS110-like N-terminal" evidence="1">
    <location>
        <begin position="8"/>
        <end position="150"/>
    </location>
</feature>
<evidence type="ECO:0000313" key="4">
    <source>
        <dbReference type="Proteomes" id="UP000440716"/>
    </source>
</evidence>
<dbReference type="GO" id="GO:0003677">
    <property type="term" value="F:DNA binding"/>
    <property type="evidence" value="ECO:0007669"/>
    <property type="project" value="InterPro"/>
</dbReference>
<evidence type="ECO:0000313" key="3">
    <source>
        <dbReference type="EMBL" id="MVA59643.1"/>
    </source>
</evidence>
<protein>
    <submittedName>
        <fullName evidence="3">IS110 family transposase</fullName>
    </submittedName>
</protein>
<organism evidence="3 4">
    <name type="scientific">Agrobacterium vitis</name>
    <name type="common">Rhizobium vitis</name>
    <dbReference type="NCBI Taxonomy" id="373"/>
    <lineage>
        <taxon>Bacteria</taxon>
        <taxon>Pseudomonadati</taxon>
        <taxon>Pseudomonadota</taxon>
        <taxon>Alphaproteobacteria</taxon>
        <taxon>Hyphomicrobiales</taxon>
        <taxon>Rhizobiaceae</taxon>
        <taxon>Rhizobium/Agrobacterium group</taxon>
        <taxon>Agrobacterium</taxon>
    </lineage>
</organism>
<sequence>MTDYDAYIGLDVHKDSISVAIADAGRSGEVRLFGAIANEPDAICKLVKKLSSKHGRVEFVYEAGPCGYNVFRQIEALGFVCRVVAPSHTPVRPGNRQKNDTRDAVMLARLLRAGELTFVWVPDVVHEAMRDLVRARSVASHDARKARTLIQLFLLKHDLRYSAKSWTSRHRTWLRNRHFQHHAQQIAFQSYLNRLEQAEARKKELEDQIAVISQTWSLARTVMNLQAFKGIGLVIAATLVAEVGIFSRFDSPRKLMAYLGLVPGEHSSGGSVRPRGITKTGNSALRALLFEAAWSYRVQAKIGNWMHKRRPDVPQAINDIAWKAQVRLSARYRKLVGSGKKSNVAITAVARELVGFLWDVARKTESETMSSAA</sequence>
<dbReference type="OrthoDB" id="8261795at2"/>
<gene>
    <name evidence="3" type="ORF">GOZ88_26590</name>
</gene>